<organism evidence="3 4">
    <name type="scientific">Neisseria chenwenguii</name>
    <dbReference type="NCBI Taxonomy" id="1853278"/>
    <lineage>
        <taxon>Bacteria</taxon>
        <taxon>Pseudomonadati</taxon>
        <taxon>Pseudomonadota</taxon>
        <taxon>Betaproteobacteria</taxon>
        <taxon>Neisseriales</taxon>
        <taxon>Neisseriaceae</taxon>
        <taxon>Neisseria</taxon>
    </lineage>
</organism>
<comment type="domain">
    <text evidence="2">A Gly-cisPro motif from one monomer fits into the active site of the other monomer to allow specific chiral rejection of L-amino acids.</text>
</comment>
<dbReference type="GO" id="GO:0051500">
    <property type="term" value="F:D-tyrosyl-tRNA(Tyr) deacylase activity"/>
    <property type="evidence" value="ECO:0007669"/>
    <property type="project" value="TreeGrafter"/>
</dbReference>
<keyword evidence="2" id="KW-0378">Hydrolase</keyword>
<comment type="similarity">
    <text evidence="1 2">Belongs to the DTD family.</text>
</comment>
<evidence type="ECO:0000313" key="3">
    <source>
        <dbReference type="EMBL" id="ASK27795.1"/>
    </source>
</evidence>
<dbReference type="NCBIfam" id="TIGR00256">
    <property type="entry name" value="D-aminoacyl-tRNA deacylase"/>
    <property type="match status" value="1"/>
</dbReference>
<dbReference type="EMBL" id="CP022278">
    <property type="protein sequence ID" value="ASK27795.1"/>
    <property type="molecule type" value="Genomic_DNA"/>
</dbReference>
<reference evidence="3 4" key="1">
    <citation type="submission" date="2017-06" db="EMBL/GenBank/DDBJ databases">
        <title>Neisseria chenwenguii sp. nov., isolated from the intestinal contents of Tibetan Plateau Pika in Yushu, Qinghai Province, China.</title>
        <authorList>
            <person name="Zhang G."/>
        </authorList>
    </citation>
    <scope>NUCLEOTIDE SEQUENCE [LARGE SCALE GENOMIC DNA]</scope>
    <source>
        <strain evidence="3 4">10023</strain>
    </source>
</reference>
<dbReference type="OrthoDB" id="9801395at2"/>
<proteinExistence type="inferred from homology"/>
<dbReference type="GO" id="GO:0000049">
    <property type="term" value="F:tRNA binding"/>
    <property type="evidence" value="ECO:0007669"/>
    <property type="project" value="UniProtKB-UniRule"/>
</dbReference>
<keyword evidence="2" id="KW-0820">tRNA-binding</keyword>
<evidence type="ECO:0000256" key="2">
    <source>
        <dbReference type="HAMAP-Rule" id="MF_00518"/>
    </source>
</evidence>
<dbReference type="EC" id="3.1.1.96" evidence="2"/>
<dbReference type="InterPro" id="IPR003732">
    <property type="entry name" value="Daa-tRNA_deacyls_DTD"/>
</dbReference>
<dbReference type="HAMAP" id="MF_00518">
    <property type="entry name" value="Deacylase_Dtd"/>
    <property type="match status" value="1"/>
</dbReference>
<keyword evidence="2" id="KW-0694">RNA-binding</keyword>
<dbReference type="EC" id="3.1.1.-" evidence="2"/>
<sequence length="153" mass="16374">MRAVIQKVTHAKVDVLGDSTAETCGEISSGFVVFLGVTRGDTEADARYIADKTANLRIFEDGAGKLNLSLKDVGGAVLLVSQFTLYGDARNGRRPSFSEAAPAQEADALYQKTAELLRGHGLVVATGRFQTHMQVSLCNDGPVTLLLDSQKNF</sequence>
<accession>A0A220S3L0</accession>
<dbReference type="Pfam" id="PF02580">
    <property type="entry name" value="Tyr_Deacylase"/>
    <property type="match status" value="1"/>
</dbReference>
<dbReference type="Gene3D" id="3.50.80.10">
    <property type="entry name" value="D-tyrosyl-tRNA(Tyr) deacylase"/>
    <property type="match status" value="1"/>
</dbReference>
<dbReference type="GO" id="GO:0019478">
    <property type="term" value="P:D-amino acid catabolic process"/>
    <property type="evidence" value="ECO:0007669"/>
    <property type="project" value="UniProtKB-UniRule"/>
</dbReference>
<dbReference type="InterPro" id="IPR023509">
    <property type="entry name" value="DTD-like_sf"/>
</dbReference>
<dbReference type="GO" id="GO:0106026">
    <property type="term" value="F:Gly-tRNA(Ala) deacylase activity"/>
    <property type="evidence" value="ECO:0007669"/>
    <property type="project" value="UniProtKB-UniRule"/>
</dbReference>
<dbReference type="CDD" id="cd00563">
    <property type="entry name" value="Dtyr_deacylase"/>
    <property type="match status" value="1"/>
</dbReference>
<evidence type="ECO:0000256" key="1">
    <source>
        <dbReference type="ARBA" id="ARBA00009673"/>
    </source>
</evidence>
<dbReference type="RefSeq" id="WP_089036490.1">
    <property type="nucleotide sequence ID" value="NZ_CP022278.1"/>
</dbReference>
<dbReference type="SUPFAM" id="SSF69500">
    <property type="entry name" value="DTD-like"/>
    <property type="match status" value="1"/>
</dbReference>
<feature type="short sequence motif" description="Gly-cisPro motif, important for rejection of L-amino acids" evidence="2">
    <location>
        <begin position="141"/>
        <end position="142"/>
    </location>
</feature>
<dbReference type="Proteomes" id="UP000198238">
    <property type="component" value="Chromosome"/>
</dbReference>
<keyword evidence="2" id="KW-0963">Cytoplasm</keyword>
<dbReference type="GO" id="GO:0043908">
    <property type="term" value="F:Ser(Gly)-tRNA(Ala) hydrolase activity"/>
    <property type="evidence" value="ECO:0007669"/>
    <property type="project" value="UniProtKB-UniRule"/>
</dbReference>
<dbReference type="PANTHER" id="PTHR10472">
    <property type="entry name" value="D-TYROSYL-TRNA TYR DEACYLASE"/>
    <property type="match status" value="1"/>
</dbReference>
<protein>
    <recommendedName>
        <fullName evidence="2">D-aminoacyl-tRNA deacylase</fullName>
        <shortName evidence="2">DTD</shortName>
        <ecNumber evidence="2">3.1.1.96</ecNumber>
    </recommendedName>
    <alternativeName>
        <fullName evidence="2">Gly-tRNA(Ala) deacylase</fullName>
        <ecNumber evidence="2">3.1.1.-</ecNumber>
    </alternativeName>
</protein>
<dbReference type="GO" id="GO:0005737">
    <property type="term" value="C:cytoplasm"/>
    <property type="evidence" value="ECO:0007669"/>
    <property type="project" value="UniProtKB-SubCell"/>
</dbReference>
<comment type="catalytic activity">
    <reaction evidence="2">
        <text>a D-aminoacyl-tRNA + H2O = a tRNA + a D-alpha-amino acid + H(+)</text>
        <dbReference type="Rhea" id="RHEA:13953"/>
        <dbReference type="Rhea" id="RHEA-COMP:10123"/>
        <dbReference type="Rhea" id="RHEA-COMP:10124"/>
        <dbReference type="ChEBI" id="CHEBI:15377"/>
        <dbReference type="ChEBI" id="CHEBI:15378"/>
        <dbReference type="ChEBI" id="CHEBI:59871"/>
        <dbReference type="ChEBI" id="CHEBI:78442"/>
        <dbReference type="ChEBI" id="CHEBI:79333"/>
        <dbReference type="EC" id="3.1.1.96"/>
    </reaction>
</comment>
<dbReference type="AlphaFoldDB" id="A0A220S3L0"/>
<comment type="catalytic activity">
    <reaction evidence="2">
        <text>glycyl-tRNA(Ala) + H2O = tRNA(Ala) + glycine + H(+)</text>
        <dbReference type="Rhea" id="RHEA:53744"/>
        <dbReference type="Rhea" id="RHEA-COMP:9657"/>
        <dbReference type="Rhea" id="RHEA-COMP:13640"/>
        <dbReference type="ChEBI" id="CHEBI:15377"/>
        <dbReference type="ChEBI" id="CHEBI:15378"/>
        <dbReference type="ChEBI" id="CHEBI:57305"/>
        <dbReference type="ChEBI" id="CHEBI:78442"/>
        <dbReference type="ChEBI" id="CHEBI:78522"/>
    </reaction>
</comment>
<name>A0A220S3L0_9NEIS</name>
<evidence type="ECO:0000313" key="4">
    <source>
        <dbReference type="Proteomes" id="UP000198238"/>
    </source>
</evidence>
<comment type="subcellular location">
    <subcellularLocation>
        <location evidence="2">Cytoplasm</location>
    </subcellularLocation>
</comment>
<keyword evidence="4" id="KW-1185">Reference proteome</keyword>
<gene>
    <name evidence="2" type="primary">dtd</name>
    <name evidence="3" type="ORF">BG910_08630</name>
</gene>
<comment type="function">
    <text evidence="2">An aminoacyl-tRNA editing enzyme that deacylates mischarged D-aminoacyl-tRNAs. Also deacylates mischarged glycyl-tRNA(Ala), protecting cells against glycine mischarging by AlaRS. Acts via tRNA-based rather than protein-based catalysis; rejects L-amino acids rather than detecting D-amino acids in the active site. By recycling D-aminoacyl-tRNA to D-amino acids and free tRNA molecules, this enzyme counteracts the toxicity associated with the formation of D-aminoacyl-tRNA entities in vivo and helps enforce protein L-homochirality.</text>
</comment>
<dbReference type="FunFam" id="3.50.80.10:FF:000001">
    <property type="entry name" value="D-aminoacyl-tRNA deacylase"/>
    <property type="match status" value="1"/>
</dbReference>
<comment type="subunit">
    <text evidence="2">Homodimer.</text>
</comment>
<dbReference type="KEGG" id="nei:BG910_08630"/>
<dbReference type="PANTHER" id="PTHR10472:SF5">
    <property type="entry name" value="D-AMINOACYL-TRNA DEACYLASE 1"/>
    <property type="match status" value="1"/>
</dbReference>